<dbReference type="SUPFAM" id="SSF53448">
    <property type="entry name" value="Nucleotide-diphospho-sugar transferases"/>
    <property type="match status" value="1"/>
</dbReference>
<dbReference type="Gene3D" id="3.90.550.10">
    <property type="entry name" value="Spore Coat Polysaccharide Biosynthesis Protein SpsA, Chain A"/>
    <property type="match status" value="1"/>
</dbReference>
<sequence>MKLSLALFAEPALAYARRLFWVSTLLLWLPMTVYITWLNQGYSLWLLQGVLVVVSMVGLVVINAETAVVIYGAWGGAWGLNHRPSRGLIQHLGRRLGLFRSDSHPIAPPKKDSLEKVSLENVSLEKVLLEKVPLEKVPLEEGSLAGVSSGLPCLAGGIQTLSMVRSTLEPKVARLPSALAAPFTSVVVVAYLPNEQDIIEDTLLHWLTQVTPPAAGWEIILAYNTPTPLPVESRLQALARRYPALVLLPVAQSHSKAENLNMALPMVRGEMTGIFDADHHPAADCLGRAWPWLSQGRYDVVQGRNMIRNAEDSWLTQLIAVEFECIYGVSHYGRSLLADTALFGGSNGYWRTAALRQVGFHSTRLTEDIDATVRGLVGGYRLVHDPAIVTTELAPDNLRGLWLQRQRWSQGWLEVAGLHLGRVLRSPHLDAVQKPYWLLMLLFSQCFYPLVWQVVPMLLSIFVSDHDRDLDFETLNLVLMGLLTVSVVLQVAVAMGLRPAGSTYTRRHGLMYCLLSPVYFWLKVLIGMVAVVNHLCGSRVWHVTARTKSKPKRWRAALREVK</sequence>
<keyword evidence="2" id="KW-0328">Glycosyltransferase</keyword>
<evidence type="ECO:0000256" key="4">
    <source>
        <dbReference type="ARBA" id="ARBA00022692"/>
    </source>
</evidence>
<reference evidence="9 10" key="2">
    <citation type="submission" date="2018-06" db="EMBL/GenBank/DDBJ databases">
        <title>Metagenomic assembly of (sub)arctic Cyanobacteria and their associated microbiome from non-axenic cultures.</title>
        <authorList>
            <person name="Baurain D."/>
        </authorList>
    </citation>
    <scope>NUCLEOTIDE SEQUENCE [LARGE SCALE GENOMIC DNA]</scope>
    <source>
        <strain evidence="9">ULC041bin1</strain>
    </source>
</reference>
<protein>
    <submittedName>
        <fullName evidence="9">Glycosyl transferase</fullName>
    </submittedName>
</protein>
<feature type="transmembrane region" description="Helical" evidence="7">
    <location>
        <begin position="40"/>
        <end position="62"/>
    </location>
</feature>
<keyword evidence="3 9" id="KW-0808">Transferase</keyword>
<feature type="transmembrane region" description="Helical" evidence="7">
    <location>
        <begin position="436"/>
        <end position="455"/>
    </location>
</feature>
<evidence type="ECO:0000256" key="7">
    <source>
        <dbReference type="SAM" id="Phobius"/>
    </source>
</evidence>
<evidence type="ECO:0000313" key="9">
    <source>
        <dbReference type="EMBL" id="PZO42979.1"/>
    </source>
</evidence>
<keyword evidence="5 7" id="KW-1133">Transmembrane helix</keyword>
<feature type="transmembrane region" description="Helical" evidence="7">
    <location>
        <begin position="509"/>
        <end position="532"/>
    </location>
</feature>
<dbReference type="InterPro" id="IPR029044">
    <property type="entry name" value="Nucleotide-diphossugar_trans"/>
</dbReference>
<evidence type="ECO:0000256" key="1">
    <source>
        <dbReference type="ARBA" id="ARBA00004141"/>
    </source>
</evidence>
<dbReference type="CDD" id="cd06423">
    <property type="entry name" value="CESA_like"/>
    <property type="match status" value="1"/>
</dbReference>
<dbReference type="GO" id="GO:0016757">
    <property type="term" value="F:glycosyltransferase activity"/>
    <property type="evidence" value="ECO:0007669"/>
    <property type="project" value="UniProtKB-KW"/>
</dbReference>
<evidence type="ECO:0000256" key="5">
    <source>
        <dbReference type="ARBA" id="ARBA00022989"/>
    </source>
</evidence>
<feature type="transmembrane region" description="Helical" evidence="7">
    <location>
        <begin position="475"/>
        <end position="497"/>
    </location>
</feature>
<evidence type="ECO:0000256" key="3">
    <source>
        <dbReference type="ARBA" id="ARBA00022679"/>
    </source>
</evidence>
<gene>
    <name evidence="9" type="ORF">DCF17_07155</name>
</gene>
<evidence type="ECO:0000256" key="6">
    <source>
        <dbReference type="ARBA" id="ARBA00023136"/>
    </source>
</evidence>
<accession>A0A2W4WM78</accession>
<evidence type="ECO:0000259" key="8">
    <source>
        <dbReference type="Pfam" id="PF13632"/>
    </source>
</evidence>
<comment type="caution">
    <text evidence="9">The sequence shown here is derived from an EMBL/GenBank/DDBJ whole genome shotgun (WGS) entry which is preliminary data.</text>
</comment>
<organism evidence="9 10">
    <name type="scientific">Shackletoniella antarctica</name>
    <dbReference type="NCBI Taxonomy" id="268115"/>
    <lineage>
        <taxon>Bacteria</taxon>
        <taxon>Bacillati</taxon>
        <taxon>Cyanobacteriota</taxon>
        <taxon>Cyanophyceae</taxon>
        <taxon>Oculatellales</taxon>
        <taxon>Oculatellaceae</taxon>
        <taxon>Shackletoniella</taxon>
    </lineage>
</organism>
<dbReference type="PANTHER" id="PTHR43867:SF2">
    <property type="entry name" value="CELLULOSE SYNTHASE CATALYTIC SUBUNIT A [UDP-FORMING]"/>
    <property type="match status" value="1"/>
</dbReference>
<keyword evidence="6 7" id="KW-0472">Membrane</keyword>
<evidence type="ECO:0000256" key="2">
    <source>
        <dbReference type="ARBA" id="ARBA00022676"/>
    </source>
</evidence>
<dbReference type="Proteomes" id="UP000249081">
    <property type="component" value="Unassembled WGS sequence"/>
</dbReference>
<proteinExistence type="predicted"/>
<feature type="domain" description="Glycosyltransferase 2-like" evidence="8">
    <location>
        <begin position="275"/>
        <end position="463"/>
    </location>
</feature>
<comment type="subcellular location">
    <subcellularLocation>
        <location evidence="1">Membrane</location>
        <topology evidence="1">Multi-pass membrane protein</topology>
    </subcellularLocation>
</comment>
<dbReference type="PANTHER" id="PTHR43867">
    <property type="entry name" value="CELLULOSE SYNTHASE CATALYTIC SUBUNIT A [UDP-FORMING]"/>
    <property type="match status" value="1"/>
</dbReference>
<reference evidence="10" key="1">
    <citation type="submission" date="2018-04" db="EMBL/GenBank/DDBJ databases">
        <authorList>
            <person name="Cornet L."/>
        </authorList>
    </citation>
    <scope>NUCLEOTIDE SEQUENCE [LARGE SCALE GENOMIC DNA]</scope>
</reference>
<dbReference type="InterPro" id="IPR001173">
    <property type="entry name" value="Glyco_trans_2-like"/>
</dbReference>
<name>A0A2W4WM78_9CYAN</name>
<dbReference type="EMBL" id="QBMN01000036">
    <property type="protein sequence ID" value="PZO42979.1"/>
    <property type="molecule type" value="Genomic_DNA"/>
</dbReference>
<evidence type="ECO:0000313" key="10">
    <source>
        <dbReference type="Proteomes" id="UP000249081"/>
    </source>
</evidence>
<dbReference type="GO" id="GO:0016020">
    <property type="term" value="C:membrane"/>
    <property type="evidence" value="ECO:0007669"/>
    <property type="project" value="UniProtKB-SubCell"/>
</dbReference>
<dbReference type="AlphaFoldDB" id="A0A2W4WM78"/>
<dbReference type="Pfam" id="PF13632">
    <property type="entry name" value="Glyco_trans_2_3"/>
    <property type="match status" value="1"/>
</dbReference>
<keyword evidence="4 7" id="KW-0812">Transmembrane</keyword>
<dbReference type="InterPro" id="IPR050321">
    <property type="entry name" value="Glycosyltr_2/OpgH_subfam"/>
</dbReference>